<evidence type="ECO:0000313" key="1">
    <source>
        <dbReference type="EMBL" id="GGK48379.1"/>
    </source>
</evidence>
<comment type="caution">
    <text evidence="1">The sequence shown here is derived from an EMBL/GenBank/DDBJ whole genome shotgun (WGS) entry which is preliminary data.</text>
</comment>
<sequence>MIANALVFAGIGAPTLYLLASVIAHEIRQRVDLAEDGNR</sequence>
<evidence type="ECO:0000313" key="2">
    <source>
        <dbReference type="Proteomes" id="UP000612956"/>
    </source>
</evidence>
<dbReference type="AlphaFoldDB" id="A0A917QFK6"/>
<reference evidence="1" key="1">
    <citation type="journal article" date="2014" name="Int. J. Syst. Evol. Microbiol.">
        <title>Complete genome sequence of Corynebacterium casei LMG S-19264T (=DSM 44701T), isolated from a smear-ripened cheese.</title>
        <authorList>
            <consortium name="US DOE Joint Genome Institute (JGI-PGF)"/>
            <person name="Walter F."/>
            <person name="Albersmeier A."/>
            <person name="Kalinowski J."/>
            <person name="Ruckert C."/>
        </authorList>
    </citation>
    <scope>NUCLEOTIDE SEQUENCE</scope>
    <source>
        <strain evidence="1">CGMCC 4.7278</strain>
    </source>
</reference>
<dbReference type="EMBL" id="BMMW01000002">
    <property type="protein sequence ID" value="GGK48379.1"/>
    <property type="molecule type" value="Genomic_DNA"/>
</dbReference>
<protein>
    <submittedName>
        <fullName evidence="1">Uncharacterized protein</fullName>
    </submittedName>
</protein>
<accession>A0A917QFK6</accession>
<proteinExistence type="predicted"/>
<reference evidence="1" key="2">
    <citation type="submission" date="2020-09" db="EMBL/GenBank/DDBJ databases">
        <authorList>
            <person name="Sun Q."/>
            <person name="Zhou Y."/>
        </authorList>
    </citation>
    <scope>NUCLEOTIDE SEQUENCE</scope>
    <source>
        <strain evidence="1">CGMCC 4.7278</strain>
    </source>
</reference>
<keyword evidence="2" id="KW-1185">Reference proteome</keyword>
<name>A0A917QFK6_9NOCA</name>
<organism evidence="1 2">
    <name type="scientific">Nocardia camponoti</name>
    <dbReference type="NCBI Taxonomy" id="1616106"/>
    <lineage>
        <taxon>Bacteria</taxon>
        <taxon>Bacillati</taxon>
        <taxon>Actinomycetota</taxon>
        <taxon>Actinomycetes</taxon>
        <taxon>Mycobacteriales</taxon>
        <taxon>Nocardiaceae</taxon>
        <taxon>Nocardia</taxon>
    </lineage>
</organism>
<gene>
    <name evidence="1" type="ORF">GCM10011591_19720</name>
</gene>
<dbReference type="Proteomes" id="UP000612956">
    <property type="component" value="Unassembled WGS sequence"/>
</dbReference>